<dbReference type="InterPro" id="IPR036388">
    <property type="entry name" value="WH-like_DNA-bd_sf"/>
</dbReference>
<dbReference type="Pfam" id="PF00486">
    <property type="entry name" value="Trans_reg_C"/>
    <property type="match status" value="1"/>
</dbReference>
<dbReference type="SMART" id="SM00448">
    <property type="entry name" value="REC"/>
    <property type="match status" value="1"/>
</dbReference>
<evidence type="ECO:0000256" key="3">
    <source>
        <dbReference type="ARBA" id="ARBA00023012"/>
    </source>
</evidence>
<dbReference type="PANTHER" id="PTHR48111">
    <property type="entry name" value="REGULATOR OF RPOS"/>
    <property type="match status" value="1"/>
</dbReference>
<comment type="function">
    <text evidence="7">May play the central regulatory role in sporulation. It may be an element of the effector pathway responsible for the activation of sporulation genes in response to nutritional stress. Spo0A may act in concert with spo0H (a sigma factor) to control the expression of some genes that are critical to the sporulation process.</text>
</comment>
<dbReference type="InterPro" id="IPR016032">
    <property type="entry name" value="Sig_transdc_resp-reg_C-effctor"/>
</dbReference>
<keyword evidence="4" id="KW-0805">Transcription regulation</keyword>
<dbReference type="AlphaFoldDB" id="A0AAE3E3U7"/>
<dbReference type="InterPro" id="IPR001789">
    <property type="entry name" value="Sig_transdc_resp-reg_receiver"/>
</dbReference>
<dbReference type="GO" id="GO:0000156">
    <property type="term" value="F:phosphorelay response regulator activity"/>
    <property type="evidence" value="ECO:0007669"/>
    <property type="project" value="TreeGrafter"/>
</dbReference>
<dbReference type="CDD" id="cd00383">
    <property type="entry name" value="trans_reg_C"/>
    <property type="match status" value="1"/>
</dbReference>
<dbReference type="FunFam" id="1.10.10.10:FF:000018">
    <property type="entry name" value="DNA-binding response regulator ResD"/>
    <property type="match status" value="1"/>
</dbReference>
<keyword evidence="13" id="KW-1185">Reference proteome</keyword>
<keyword evidence="2 8" id="KW-0597">Phosphoprotein</keyword>
<evidence type="ECO:0000256" key="6">
    <source>
        <dbReference type="ARBA" id="ARBA00023163"/>
    </source>
</evidence>
<reference evidence="12 13" key="1">
    <citation type="submission" date="2021-10" db="EMBL/GenBank/DDBJ databases">
        <title>Anaerobic single-cell dispensing facilitates the cultivation of human gut bacteria.</title>
        <authorList>
            <person name="Afrizal A."/>
        </authorList>
    </citation>
    <scope>NUCLEOTIDE SEQUENCE [LARGE SCALE GENOMIC DNA]</scope>
    <source>
        <strain evidence="12 13">CLA-AA-H224</strain>
    </source>
</reference>
<dbReference type="Pfam" id="PF00072">
    <property type="entry name" value="Response_reg"/>
    <property type="match status" value="1"/>
</dbReference>
<dbReference type="EMBL" id="JAJEQN010000007">
    <property type="protein sequence ID" value="MCC2220847.1"/>
    <property type="molecule type" value="Genomic_DNA"/>
</dbReference>
<evidence type="ECO:0000256" key="5">
    <source>
        <dbReference type="ARBA" id="ARBA00023125"/>
    </source>
</evidence>
<accession>A0AAE3E3U7</accession>
<dbReference type="Proteomes" id="UP001198200">
    <property type="component" value="Unassembled WGS sequence"/>
</dbReference>
<dbReference type="SUPFAM" id="SSF46894">
    <property type="entry name" value="C-terminal effector domain of the bipartite response regulators"/>
    <property type="match status" value="1"/>
</dbReference>
<dbReference type="Gene3D" id="6.10.250.690">
    <property type="match status" value="1"/>
</dbReference>
<dbReference type="SMART" id="SM00862">
    <property type="entry name" value="Trans_reg_C"/>
    <property type="match status" value="1"/>
</dbReference>
<dbReference type="InterPro" id="IPR039420">
    <property type="entry name" value="WalR-like"/>
</dbReference>
<dbReference type="SUPFAM" id="SSF52172">
    <property type="entry name" value="CheY-like"/>
    <property type="match status" value="1"/>
</dbReference>
<evidence type="ECO:0000256" key="1">
    <source>
        <dbReference type="ARBA" id="ARBA00018672"/>
    </source>
</evidence>
<protein>
    <recommendedName>
        <fullName evidence="1">Stage 0 sporulation protein A homolog</fullName>
    </recommendedName>
</protein>
<dbReference type="InterPro" id="IPR001867">
    <property type="entry name" value="OmpR/PhoB-type_DNA-bd"/>
</dbReference>
<gene>
    <name evidence="12" type="ORF">LKD48_04185</name>
</gene>
<proteinExistence type="predicted"/>
<dbReference type="InterPro" id="IPR011006">
    <property type="entry name" value="CheY-like_superfamily"/>
</dbReference>
<keyword evidence="3" id="KW-0902">Two-component regulatory system</keyword>
<dbReference type="Gene3D" id="3.40.50.2300">
    <property type="match status" value="1"/>
</dbReference>
<evidence type="ECO:0000313" key="13">
    <source>
        <dbReference type="Proteomes" id="UP001198200"/>
    </source>
</evidence>
<name>A0AAE3E3U7_9FIRM</name>
<dbReference type="PROSITE" id="PS51755">
    <property type="entry name" value="OMPR_PHOB"/>
    <property type="match status" value="1"/>
</dbReference>
<sequence length="252" mass="28615">MINHEFDIIRVLIASQDDEMIKKLILCLTENAYETVTVNNKTDARKNLLSFQPHILLVDRQIPTMNSLDLCREFHNACNIPILMLSNDDNIVDKVLSLEIGCDDFMTKDFDSRELIARIRAIVRRSHSNIPDFSTLSGTSPSADSDSSAKCITFPGLVINLTNYSVSYRGATIEMPPRELELLYFLASSPNQVFTREQLLDHVWGYEYVGDTRTVDVHIKRLRAKLPGKNSWSIATVWGVGYKFQTKPAKSE</sequence>
<evidence type="ECO:0000256" key="9">
    <source>
        <dbReference type="PROSITE-ProRule" id="PRU01091"/>
    </source>
</evidence>
<dbReference type="GO" id="GO:0005829">
    <property type="term" value="C:cytosol"/>
    <property type="evidence" value="ECO:0007669"/>
    <property type="project" value="TreeGrafter"/>
</dbReference>
<dbReference type="Gene3D" id="1.10.10.10">
    <property type="entry name" value="Winged helix-like DNA-binding domain superfamily/Winged helix DNA-binding domain"/>
    <property type="match status" value="1"/>
</dbReference>
<feature type="DNA-binding region" description="OmpR/PhoB-type" evidence="9">
    <location>
        <begin position="149"/>
        <end position="246"/>
    </location>
</feature>
<dbReference type="PROSITE" id="PS50110">
    <property type="entry name" value="RESPONSE_REGULATORY"/>
    <property type="match status" value="1"/>
</dbReference>
<dbReference type="GO" id="GO:0006355">
    <property type="term" value="P:regulation of DNA-templated transcription"/>
    <property type="evidence" value="ECO:0007669"/>
    <property type="project" value="InterPro"/>
</dbReference>
<dbReference type="GO" id="GO:0000976">
    <property type="term" value="F:transcription cis-regulatory region binding"/>
    <property type="evidence" value="ECO:0007669"/>
    <property type="project" value="TreeGrafter"/>
</dbReference>
<feature type="domain" description="Response regulatory" evidence="10">
    <location>
        <begin position="10"/>
        <end position="123"/>
    </location>
</feature>
<comment type="caution">
    <text evidence="12">The sequence shown here is derived from an EMBL/GenBank/DDBJ whole genome shotgun (WGS) entry which is preliminary data.</text>
</comment>
<dbReference type="PANTHER" id="PTHR48111:SF21">
    <property type="entry name" value="DNA-BINDING DUAL MASTER TRANSCRIPTIONAL REGULATOR RPAA"/>
    <property type="match status" value="1"/>
</dbReference>
<evidence type="ECO:0000259" key="11">
    <source>
        <dbReference type="PROSITE" id="PS51755"/>
    </source>
</evidence>
<evidence type="ECO:0000313" key="12">
    <source>
        <dbReference type="EMBL" id="MCC2220847.1"/>
    </source>
</evidence>
<evidence type="ECO:0000256" key="7">
    <source>
        <dbReference type="ARBA" id="ARBA00024867"/>
    </source>
</evidence>
<evidence type="ECO:0000256" key="4">
    <source>
        <dbReference type="ARBA" id="ARBA00023015"/>
    </source>
</evidence>
<dbReference type="GO" id="GO:0032993">
    <property type="term" value="C:protein-DNA complex"/>
    <property type="evidence" value="ECO:0007669"/>
    <property type="project" value="TreeGrafter"/>
</dbReference>
<keyword evidence="5 9" id="KW-0238">DNA-binding</keyword>
<organism evidence="12 13">
    <name type="scientific">Anthropogastromicrobium aceti</name>
    <dbReference type="NCBI Taxonomy" id="2981768"/>
    <lineage>
        <taxon>Bacteria</taxon>
        <taxon>Bacillati</taxon>
        <taxon>Bacillota</taxon>
        <taxon>Clostridia</taxon>
        <taxon>Lachnospirales</taxon>
        <taxon>Lachnospiraceae</taxon>
        <taxon>Anthropogastromicrobium</taxon>
    </lineage>
</organism>
<keyword evidence="6" id="KW-0804">Transcription</keyword>
<dbReference type="RefSeq" id="WP_066563036.1">
    <property type="nucleotide sequence ID" value="NZ_JAJEQN010000007.1"/>
</dbReference>
<evidence type="ECO:0000256" key="2">
    <source>
        <dbReference type="ARBA" id="ARBA00022553"/>
    </source>
</evidence>
<evidence type="ECO:0000256" key="8">
    <source>
        <dbReference type="PROSITE-ProRule" id="PRU00169"/>
    </source>
</evidence>
<feature type="domain" description="OmpR/PhoB-type" evidence="11">
    <location>
        <begin position="149"/>
        <end position="246"/>
    </location>
</feature>
<feature type="modified residue" description="4-aspartylphosphate" evidence="8">
    <location>
        <position position="59"/>
    </location>
</feature>
<evidence type="ECO:0000259" key="10">
    <source>
        <dbReference type="PROSITE" id="PS50110"/>
    </source>
</evidence>